<feature type="domain" description="Ig-like" evidence="1">
    <location>
        <begin position="74"/>
        <end position="157"/>
    </location>
</feature>
<sequence length="193" mass="22093">MNFDKNSGIIEMFMDTLAVTDEGTFTFNLVDGKAKGSTSLVLIGEEFRELQKKSEFEHAEWIRRQGPHFVDYLGFEVTPECNVLLKAKIGNIRPETEIRWYKDGMEIEEDDADYKKIEMKDIVLLFNIGKLSKKDAGVYEVKLKDARGKDKSMFNLTEAGTETPLSWLYCVLEQPISCVYCVLEHLCHGSTVF</sequence>
<protein>
    <recommendedName>
        <fullName evidence="1">Ig-like domain-containing protein</fullName>
    </recommendedName>
</protein>
<dbReference type="SUPFAM" id="SSF48726">
    <property type="entry name" value="Immunoglobulin"/>
    <property type="match status" value="1"/>
</dbReference>
<dbReference type="InterPro" id="IPR013783">
    <property type="entry name" value="Ig-like_fold"/>
</dbReference>
<reference evidence="2" key="2">
    <citation type="submission" date="2025-08" db="UniProtKB">
        <authorList>
            <consortium name="Ensembl"/>
        </authorList>
    </citation>
    <scope>IDENTIFICATION</scope>
</reference>
<organism evidence="2 3">
    <name type="scientific">Hucho hucho</name>
    <name type="common">huchen</name>
    <dbReference type="NCBI Taxonomy" id="62062"/>
    <lineage>
        <taxon>Eukaryota</taxon>
        <taxon>Metazoa</taxon>
        <taxon>Chordata</taxon>
        <taxon>Craniata</taxon>
        <taxon>Vertebrata</taxon>
        <taxon>Euteleostomi</taxon>
        <taxon>Actinopterygii</taxon>
        <taxon>Neopterygii</taxon>
        <taxon>Teleostei</taxon>
        <taxon>Protacanthopterygii</taxon>
        <taxon>Salmoniformes</taxon>
        <taxon>Salmonidae</taxon>
        <taxon>Salmoninae</taxon>
        <taxon>Hucho</taxon>
    </lineage>
</organism>
<reference evidence="2" key="3">
    <citation type="submission" date="2025-09" db="UniProtKB">
        <authorList>
            <consortium name="Ensembl"/>
        </authorList>
    </citation>
    <scope>IDENTIFICATION</scope>
</reference>
<dbReference type="InterPro" id="IPR007110">
    <property type="entry name" value="Ig-like_dom"/>
</dbReference>
<keyword evidence="3" id="KW-1185">Reference proteome</keyword>
<dbReference type="Pfam" id="PF07679">
    <property type="entry name" value="I-set"/>
    <property type="match status" value="1"/>
</dbReference>
<dbReference type="STRING" id="62062.ENSHHUP00000069499"/>
<evidence type="ECO:0000313" key="3">
    <source>
        <dbReference type="Proteomes" id="UP000314982"/>
    </source>
</evidence>
<name>A0A4W5QAQ2_9TELE</name>
<dbReference type="Proteomes" id="UP000314982">
    <property type="component" value="Unassembled WGS sequence"/>
</dbReference>
<dbReference type="Ensembl" id="ENSHHUT00000071822.1">
    <property type="protein sequence ID" value="ENSHHUP00000069499.1"/>
    <property type="gene ID" value="ENSHHUG00000040947.1"/>
</dbReference>
<dbReference type="InterPro" id="IPR013098">
    <property type="entry name" value="Ig_I-set"/>
</dbReference>
<dbReference type="Gene3D" id="2.60.40.10">
    <property type="entry name" value="Immunoglobulins"/>
    <property type="match status" value="2"/>
</dbReference>
<dbReference type="InterPro" id="IPR036179">
    <property type="entry name" value="Ig-like_dom_sf"/>
</dbReference>
<dbReference type="PROSITE" id="PS50835">
    <property type="entry name" value="IG_LIKE"/>
    <property type="match status" value="1"/>
</dbReference>
<evidence type="ECO:0000313" key="2">
    <source>
        <dbReference type="Ensembl" id="ENSHHUP00000069499.1"/>
    </source>
</evidence>
<reference evidence="3" key="1">
    <citation type="submission" date="2018-06" db="EMBL/GenBank/DDBJ databases">
        <title>Genome assembly of Danube salmon.</title>
        <authorList>
            <person name="Macqueen D.J."/>
            <person name="Gundappa M.K."/>
        </authorList>
    </citation>
    <scope>NUCLEOTIDE SEQUENCE [LARGE SCALE GENOMIC DNA]</scope>
</reference>
<dbReference type="GeneTree" id="ENSGT00940000154982"/>
<proteinExistence type="predicted"/>
<dbReference type="AlphaFoldDB" id="A0A4W5QAQ2"/>
<evidence type="ECO:0000259" key="1">
    <source>
        <dbReference type="PROSITE" id="PS50835"/>
    </source>
</evidence>
<accession>A0A4W5QAQ2</accession>